<dbReference type="InterPro" id="IPR047111">
    <property type="entry name" value="YbaP-like"/>
</dbReference>
<proteinExistence type="predicted"/>
<dbReference type="Proteomes" id="UP000770785">
    <property type="component" value="Unassembled WGS sequence"/>
</dbReference>
<keyword evidence="2" id="KW-1185">Reference proteome</keyword>
<evidence type="ECO:0000313" key="2">
    <source>
        <dbReference type="Proteomes" id="UP000770785"/>
    </source>
</evidence>
<sequence>MRSLVLTFFSFVFIVSCSPKTGTAVNAQGSDAAVAAKTGAPGVNDTTLLWKITTQGMQEPSYLFGTIHLIPEEDYFMPDRVLKALKNSQAVVFEIDPRDMQDPGKMMGMLGKINMNDGSSLKDHLDAAQYETVKGYFDDSGLPFMFLERMKPMFLSAMVGQDANPMGGGIPGMGGMGGLTGIKSYEMELTEIAETENKSISGLESMDFQLSLFDSIPYDEQATMLYDAVVDDAKGEESDEPNQMDQMVDMYKRQAVAEMANIMKEEGKEMARFEELLLTKRNENWAPTIKAAVATTPTFYAVGAGHLGGAKGVIALLREAGVTVEPVY</sequence>
<dbReference type="InterPro" id="IPR002816">
    <property type="entry name" value="TraB/PrgY/GumN_fam"/>
</dbReference>
<dbReference type="PANTHER" id="PTHR40590">
    <property type="entry name" value="CYTOPLASMIC PROTEIN-RELATED"/>
    <property type="match status" value="1"/>
</dbReference>
<reference evidence="1 2" key="1">
    <citation type="submission" date="2020-03" db="EMBL/GenBank/DDBJ databases">
        <title>Genomic Encyclopedia of Type Strains, Phase IV (KMG-IV): sequencing the most valuable type-strain genomes for metagenomic binning, comparative biology and taxonomic classification.</title>
        <authorList>
            <person name="Goeker M."/>
        </authorList>
    </citation>
    <scope>NUCLEOTIDE SEQUENCE [LARGE SCALE GENOMIC DNA]</scope>
    <source>
        <strain evidence="1 2">DSM 105096</strain>
    </source>
</reference>
<gene>
    <name evidence="1" type="ORF">GGR27_002353</name>
</gene>
<dbReference type="PROSITE" id="PS51257">
    <property type="entry name" value="PROKAR_LIPOPROTEIN"/>
    <property type="match status" value="1"/>
</dbReference>
<dbReference type="RefSeq" id="WP_168037601.1">
    <property type="nucleotide sequence ID" value="NZ_JAATJH010000003.1"/>
</dbReference>
<protein>
    <recommendedName>
        <fullName evidence="3">TraB/GumN family protein</fullName>
    </recommendedName>
</protein>
<name>A0ABX0XC46_9BACT</name>
<evidence type="ECO:0000313" key="1">
    <source>
        <dbReference type="EMBL" id="NJC26843.1"/>
    </source>
</evidence>
<comment type="caution">
    <text evidence="1">The sequence shown here is derived from an EMBL/GenBank/DDBJ whole genome shotgun (WGS) entry which is preliminary data.</text>
</comment>
<dbReference type="EMBL" id="JAATJH010000003">
    <property type="protein sequence ID" value="NJC26843.1"/>
    <property type="molecule type" value="Genomic_DNA"/>
</dbReference>
<evidence type="ECO:0008006" key="3">
    <source>
        <dbReference type="Google" id="ProtNLM"/>
    </source>
</evidence>
<organism evidence="1 2">
    <name type="scientific">Neolewinella antarctica</name>
    <dbReference type="NCBI Taxonomy" id="442734"/>
    <lineage>
        <taxon>Bacteria</taxon>
        <taxon>Pseudomonadati</taxon>
        <taxon>Bacteroidota</taxon>
        <taxon>Saprospiria</taxon>
        <taxon>Saprospirales</taxon>
        <taxon>Lewinellaceae</taxon>
        <taxon>Neolewinella</taxon>
    </lineage>
</organism>
<accession>A0ABX0XC46</accession>
<dbReference type="PANTHER" id="PTHR40590:SF1">
    <property type="entry name" value="CYTOPLASMIC PROTEIN"/>
    <property type="match status" value="1"/>
</dbReference>
<dbReference type="CDD" id="cd14789">
    <property type="entry name" value="Tiki"/>
    <property type="match status" value="1"/>
</dbReference>
<dbReference type="Pfam" id="PF01963">
    <property type="entry name" value="TraB_PrgY_gumN"/>
    <property type="match status" value="1"/>
</dbReference>